<protein>
    <submittedName>
        <fullName evidence="1">CatB-related O-acetyltransferase</fullName>
    </submittedName>
</protein>
<comment type="caution">
    <text evidence="1">The sequence shown here is derived from an EMBL/GenBank/DDBJ whole genome shotgun (WGS) entry which is preliminary data.</text>
</comment>
<dbReference type="Pfam" id="PF00132">
    <property type="entry name" value="Hexapep"/>
    <property type="match status" value="1"/>
</dbReference>
<dbReference type="RefSeq" id="WP_152753345.1">
    <property type="nucleotide sequence ID" value="NZ_SPSE01000044.1"/>
</dbReference>
<dbReference type="GO" id="GO:0016740">
    <property type="term" value="F:transferase activity"/>
    <property type="evidence" value="ECO:0007669"/>
    <property type="project" value="UniProtKB-KW"/>
</dbReference>
<keyword evidence="1" id="KW-0808">Transferase</keyword>
<dbReference type="AlphaFoldDB" id="A0A5N7J5L9"/>
<dbReference type="CDD" id="cd03349">
    <property type="entry name" value="LbH_XAT"/>
    <property type="match status" value="1"/>
</dbReference>
<dbReference type="EMBL" id="SPSF01000043">
    <property type="protein sequence ID" value="MPQ63943.1"/>
    <property type="molecule type" value="Genomic_DNA"/>
</dbReference>
<organism evidence="1 2">
    <name type="scientific">Clostridium estertheticum</name>
    <dbReference type="NCBI Taxonomy" id="238834"/>
    <lineage>
        <taxon>Bacteria</taxon>
        <taxon>Bacillati</taxon>
        <taxon>Bacillota</taxon>
        <taxon>Clostridia</taxon>
        <taxon>Eubacteriales</taxon>
        <taxon>Clostridiaceae</taxon>
        <taxon>Clostridium</taxon>
    </lineage>
</organism>
<dbReference type="PANTHER" id="PTHR43300">
    <property type="entry name" value="ACETYLTRANSFERASE"/>
    <property type="match status" value="1"/>
</dbReference>
<dbReference type="Proteomes" id="UP000342249">
    <property type="component" value="Unassembled WGS sequence"/>
</dbReference>
<reference evidence="1 2" key="1">
    <citation type="journal article" date="2019" name="Lett. Appl. Microbiol.">
        <title>A case of 'blown pack' spoilage of vacuum-packaged pork likely associated with Clostridium estertheticum in Canada.</title>
        <authorList>
            <person name="Zhang P."/>
            <person name="Ward P."/>
            <person name="McMullen L.M."/>
            <person name="Yang X."/>
        </authorList>
    </citation>
    <scope>NUCLEOTIDE SEQUENCE [LARGE SCALE GENOMIC DNA]</scope>
    <source>
        <strain evidence="1 2">MA19</strain>
    </source>
</reference>
<gene>
    <name evidence="1" type="ORF">E4V82_17750</name>
</gene>
<evidence type="ECO:0000313" key="1">
    <source>
        <dbReference type="EMBL" id="MPQ63943.1"/>
    </source>
</evidence>
<sequence length="220" mass="25105">MKLLKNLLRIFKITVNHCIIKYDFYRHKNEWRKLNTHNGTTANNNFNSFMVKVGNCTYGGIDVLKHSDSNEMLYIGNFCSIAPNVQFILGSDHPYNCISTFPFKVKILGEQYEAISKGNIEVFDDVWIGYGAIILSGVKINQGAIIAAGSVVTKDVPHYAVVGGNPARIIKYRFDKRIIDKLVNIDFSKIDKELIMKNTDDLYRRVDDSNIDMLIRIFSK</sequence>
<dbReference type="PANTHER" id="PTHR43300:SF11">
    <property type="entry name" value="ACETYLTRANSFERASE RV3034C-RELATED"/>
    <property type="match status" value="1"/>
</dbReference>
<dbReference type="SUPFAM" id="SSF51161">
    <property type="entry name" value="Trimeric LpxA-like enzymes"/>
    <property type="match status" value="1"/>
</dbReference>
<proteinExistence type="predicted"/>
<accession>A0A5N7J5L9</accession>
<dbReference type="InterPro" id="IPR050179">
    <property type="entry name" value="Trans_hexapeptide_repeat"/>
</dbReference>
<dbReference type="InterPro" id="IPR001451">
    <property type="entry name" value="Hexapep"/>
</dbReference>
<dbReference type="InterPro" id="IPR011004">
    <property type="entry name" value="Trimer_LpxA-like_sf"/>
</dbReference>
<name>A0A5N7J5L9_9CLOT</name>
<dbReference type="Gene3D" id="2.160.10.10">
    <property type="entry name" value="Hexapeptide repeat proteins"/>
    <property type="match status" value="1"/>
</dbReference>
<evidence type="ECO:0000313" key="2">
    <source>
        <dbReference type="Proteomes" id="UP000342249"/>
    </source>
</evidence>